<dbReference type="RefSeq" id="WP_099198010.1">
    <property type="nucleotide sequence ID" value="NZ_JBIRXA010000002.1"/>
</dbReference>
<dbReference type="OrthoDB" id="3471188at2"/>
<feature type="region of interest" description="Disordered" evidence="1">
    <location>
        <begin position="38"/>
        <end position="67"/>
    </location>
</feature>
<dbReference type="Proteomes" id="UP000222531">
    <property type="component" value="Unassembled WGS sequence"/>
</dbReference>
<protein>
    <recommendedName>
        <fullName evidence="5">Repetin</fullName>
    </recommendedName>
</protein>
<evidence type="ECO:0000256" key="1">
    <source>
        <dbReference type="SAM" id="MobiDB-lite"/>
    </source>
</evidence>
<feature type="compositionally biased region" description="Low complexity" evidence="1">
    <location>
        <begin position="38"/>
        <end position="58"/>
    </location>
</feature>
<feature type="signal peptide" evidence="2">
    <location>
        <begin position="1"/>
        <end position="24"/>
    </location>
</feature>
<evidence type="ECO:0000256" key="2">
    <source>
        <dbReference type="SAM" id="SignalP"/>
    </source>
</evidence>
<evidence type="ECO:0000313" key="4">
    <source>
        <dbReference type="Proteomes" id="UP000222531"/>
    </source>
</evidence>
<gene>
    <name evidence="3" type="ORF">BLA24_05345</name>
</gene>
<reference evidence="3 4" key="1">
    <citation type="journal article" date="2017" name="Biochemistry">
        <title>Identification of the Biosynthetic Pathway for the Antibiotic Bicyclomycin.</title>
        <authorList>
            <person name="Patteson J."/>
            <person name="Cai W."/>
            <person name="Johnson R.A."/>
            <person name="Santa Maria K."/>
            <person name="Li B."/>
        </authorList>
    </citation>
    <scope>NUCLEOTIDE SEQUENCE [LARGE SCALE GENOMIC DNA]</scope>
    <source>
        <strain evidence="3 4">ATCC 21532</strain>
    </source>
</reference>
<evidence type="ECO:0000313" key="3">
    <source>
        <dbReference type="EMBL" id="PHQ52704.1"/>
    </source>
</evidence>
<proteinExistence type="predicted"/>
<dbReference type="AlphaFoldDB" id="A0A2G1XN74"/>
<dbReference type="EMBL" id="NHZO01000072">
    <property type="protein sequence ID" value="PHQ52704.1"/>
    <property type="molecule type" value="Genomic_DNA"/>
</dbReference>
<accession>A0A2G1XN74</accession>
<evidence type="ECO:0008006" key="5">
    <source>
        <dbReference type="Google" id="ProtNLM"/>
    </source>
</evidence>
<keyword evidence="4" id="KW-1185">Reference proteome</keyword>
<organism evidence="3 4">
    <name type="scientific">Streptomyces cinnamoneus</name>
    <name type="common">Streptoverticillium cinnamoneum</name>
    <dbReference type="NCBI Taxonomy" id="53446"/>
    <lineage>
        <taxon>Bacteria</taxon>
        <taxon>Bacillati</taxon>
        <taxon>Actinomycetota</taxon>
        <taxon>Actinomycetes</taxon>
        <taxon>Kitasatosporales</taxon>
        <taxon>Streptomycetaceae</taxon>
        <taxon>Streptomyces</taxon>
        <taxon>Streptomyces cinnamoneus group</taxon>
    </lineage>
</organism>
<sequence length="233" mass="23842">MPGILSTPRRRITVGAVAATTAFAALTGLSHVASASASSSSASPHAAGTDAAPAAGTAAKEKQTGPAKVSGEGRIFYAYSPDDDIRFSVDATAAPFSRPVDQLPKGMPSDARGTVAFSHWVAKTKETRRAEAAVDCLVTAGDTATLTAVITKSADPREIGTRYGFSVKNGGPGKGRFGFHWGVSNVDIVDGKTTAPRVGTCMAPAPFAPVTQGGLKVTHGELPPLPEGWQPGR</sequence>
<comment type="caution">
    <text evidence="3">The sequence shown here is derived from an EMBL/GenBank/DDBJ whole genome shotgun (WGS) entry which is preliminary data.</text>
</comment>
<name>A0A2G1XN74_STRCJ</name>
<feature type="chain" id="PRO_5044381079" description="Repetin" evidence="2">
    <location>
        <begin position="25"/>
        <end position="233"/>
    </location>
</feature>
<keyword evidence="2" id="KW-0732">Signal</keyword>